<evidence type="ECO:0008006" key="3">
    <source>
        <dbReference type="Google" id="ProtNLM"/>
    </source>
</evidence>
<dbReference type="GeneID" id="29057082"/>
<dbReference type="EMBL" id="KX397364">
    <property type="protein sequence ID" value="ANZ48145.1"/>
    <property type="molecule type" value="Genomic_DNA"/>
</dbReference>
<organism evidence="1 2">
    <name type="scientific">Erwinia phage vB_EamM_Asesino</name>
    <dbReference type="NCBI Taxonomy" id="1883370"/>
    <lineage>
        <taxon>Viruses</taxon>
        <taxon>Duplodnaviria</taxon>
        <taxon>Heunggongvirae</taxon>
        <taxon>Uroviricota</taxon>
        <taxon>Caudoviricetes</taxon>
        <taxon>Chimalliviridae</taxon>
        <taxon>Erskinevirus</taxon>
        <taxon>Erskinevirus asesino</taxon>
    </lineage>
</organism>
<gene>
    <name evidence="1" type="ORF">ASESINO_132</name>
</gene>
<protein>
    <recommendedName>
        <fullName evidence="3">Virion structural protein</fullName>
    </recommendedName>
</protein>
<dbReference type="InterPro" id="IPR045405">
    <property type="entry name" value="Peptidase_S80"/>
</dbReference>
<evidence type="ECO:0000313" key="2">
    <source>
        <dbReference type="Proteomes" id="UP000202181"/>
    </source>
</evidence>
<accession>A0A1B2IA97</accession>
<dbReference type="Pfam" id="PF20034">
    <property type="entry name" value="Peptidase_S80"/>
    <property type="match status" value="1"/>
</dbReference>
<dbReference type="KEGG" id="vg:29057082"/>
<sequence length="154" mass="17467">MEILRKMNFDAKENAGSETYWVVRVADLDQFNRNGVKYVGKPRQLLRDFFRRPHTFCEYQEPNLAVYNRLTPKGSDDYIARACSVPTANICGALSNPRVAADGRSITLELRPWGPHAARLRELLNDDITPVFAMRALSDPDGNIDKVITWDLVG</sequence>
<evidence type="ECO:0000313" key="1">
    <source>
        <dbReference type="EMBL" id="ANZ48145.1"/>
    </source>
</evidence>
<proteinExistence type="predicted"/>
<dbReference type="OrthoDB" id="15837at10239"/>
<reference evidence="1" key="1">
    <citation type="submission" date="2016-06" db="EMBL/GenBank/DDBJ databases">
        <authorList>
            <person name="Berg J.A."/>
            <person name="Hyde J.R."/>
            <person name="Breakwell D.P."/>
            <person name="Hope S."/>
            <person name="Grose J.H."/>
        </authorList>
    </citation>
    <scope>NUCLEOTIDE SEQUENCE [LARGE SCALE GENOMIC DNA]</scope>
</reference>
<dbReference type="RefSeq" id="YP_009290750.1">
    <property type="nucleotide sequence ID" value="NC_031107.2"/>
</dbReference>
<dbReference type="Proteomes" id="UP000202181">
    <property type="component" value="Segment"/>
</dbReference>
<name>A0A1B2IA97_9CAUD</name>
<keyword evidence="2" id="KW-1185">Reference proteome</keyword>